<dbReference type="Proteomes" id="UP000325415">
    <property type="component" value="Unassembled WGS sequence"/>
</dbReference>
<evidence type="ECO:0000256" key="1">
    <source>
        <dbReference type="SAM" id="MobiDB-lite"/>
    </source>
</evidence>
<gene>
    <name evidence="3" type="ORF">DDE84_06585</name>
</gene>
<evidence type="ECO:0000313" key="4">
    <source>
        <dbReference type="Proteomes" id="UP000325415"/>
    </source>
</evidence>
<proteinExistence type="predicted"/>
<dbReference type="OrthoDB" id="3238231at2"/>
<evidence type="ECO:0000256" key="2">
    <source>
        <dbReference type="SAM" id="SignalP"/>
    </source>
</evidence>
<evidence type="ECO:0008006" key="5">
    <source>
        <dbReference type="Google" id="ProtNLM"/>
    </source>
</evidence>
<organism evidence="3 4">
    <name type="scientific">Bifidobacterium tibiigranuli</name>
    <dbReference type="NCBI Taxonomy" id="2172043"/>
    <lineage>
        <taxon>Bacteria</taxon>
        <taxon>Bacillati</taxon>
        <taxon>Actinomycetota</taxon>
        <taxon>Actinomycetes</taxon>
        <taxon>Bifidobacteriales</taxon>
        <taxon>Bifidobacteriaceae</taxon>
        <taxon>Bifidobacterium</taxon>
    </lineage>
</organism>
<dbReference type="RefSeq" id="WP_152580914.1">
    <property type="nucleotide sequence ID" value="NZ_QDAG01000006.1"/>
</dbReference>
<feature type="region of interest" description="Disordered" evidence="1">
    <location>
        <begin position="81"/>
        <end position="100"/>
    </location>
</feature>
<feature type="region of interest" description="Disordered" evidence="1">
    <location>
        <begin position="56"/>
        <end position="75"/>
    </location>
</feature>
<keyword evidence="4" id="KW-1185">Reference proteome</keyword>
<accession>A0A5N6S471</accession>
<feature type="signal peptide" evidence="2">
    <location>
        <begin position="1"/>
        <end position="36"/>
    </location>
</feature>
<dbReference type="EMBL" id="QDAG01000006">
    <property type="protein sequence ID" value="KAE8128053.1"/>
    <property type="molecule type" value="Genomic_DNA"/>
</dbReference>
<reference evidence="3 4" key="1">
    <citation type="submission" date="2018-04" db="EMBL/GenBank/DDBJ databases">
        <authorList>
            <person name="Eckel V.P."/>
            <person name="Vogel R.F."/>
        </authorList>
    </citation>
    <scope>NUCLEOTIDE SEQUENCE [LARGE SCALE GENOMIC DNA]</scope>
    <source>
        <strain evidence="4">TMW 2.1764</strain>
    </source>
</reference>
<dbReference type="GeneID" id="78127347"/>
<feature type="compositionally biased region" description="Polar residues" evidence="1">
    <location>
        <begin position="81"/>
        <end position="94"/>
    </location>
</feature>
<feature type="chain" id="PRO_5039325304" description="Lactococcin 972 family bacteriocin" evidence="2">
    <location>
        <begin position="37"/>
        <end position="100"/>
    </location>
</feature>
<name>A0A5N6S471_9BIFI</name>
<comment type="caution">
    <text evidence="3">The sequence shown here is derived from an EMBL/GenBank/DDBJ whole genome shotgun (WGS) entry which is preliminary data.</text>
</comment>
<dbReference type="AlphaFoldDB" id="A0A5N6S471"/>
<protein>
    <recommendedName>
        <fullName evidence="5">Lactococcin 972 family bacteriocin</fullName>
    </recommendedName>
</protein>
<sequence length="100" mass="10405">MSITKKSTGLTAKIGVGVGVAVAVAAMAFAAPSASASVNYALHAGRDYAQAQTWTNNGNQGRSYAQHGSRSASTGWTTQYSGAYADSGTSNSYHAQVWWR</sequence>
<keyword evidence="2" id="KW-0732">Signal</keyword>
<evidence type="ECO:0000313" key="3">
    <source>
        <dbReference type="EMBL" id="KAE8128053.1"/>
    </source>
</evidence>